<evidence type="ECO:0000256" key="6">
    <source>
        <dbReference type="ARBA" id="ARBA00023211"/>
    </source>
</evidence>
<dbReference type="PROSITE" id="PS00893">
    <property type="entry name" value="NUDIX_BOX"/>
    <property type="match status" value="1"/>
</dbReference>
<dbReference type="PANTHER" id="PTHR12992">
    <property type="entry name" value="NUDIX HYDROLASE"/>
    <property type="match status" value="1"/>
</dbReference>
<dbReference type="Proteomes" id="UP000006437">
    <property type="component" value="Unassembled WGS sequence"/>
</dbReference>
<protein>
    <recommendedName>
        <fullName evidence="7">Nudix hydrolase domain-containing protein</fullName>
    </recommendedName>
</protein>
<keyword evidence="5" id="KW-0460">Magnesium</keyword>
<dbReference type="GO" id="GO:0046872">
    <property type="term" value="F:metal ion binding"/>
    <property type="evidence" value="ECO:0007669"/>
    <property type="project" value="UniProtKB-KW"/>
</dbReference>
<evidence type="ECO:0000313" key="9">
    <source>
        <dbReference type="Proteomes" id="UP000006437"/>
    </source>
</evidence>
<dbReference type="PROSITE" id="PS51462">
    <property type="entry name" value="NUDIX"/>
    <property type="match status" value="1"/>
</dbReference>
<dbReference type="AlphaFoldDB" id="G9X1L8"/>
<dbReference type="PANTHER" id="PTHR12992:SF11">
    <property type="entry name" value="MITOCHONDRIAL COENZYME A DIPHOSPHATASE NUDT8"/>
    <property type="match status" value="1"/>
</dbReference>
<dbReference type="EMBL" id="AFZE01000041">
    <property type="protein sequence ID" value="EHL13688.1"/>
    <property type="molecule type" value="Genomic_DNA"/>
</dbReference>
<evidence type="ECO:0000259" key="7">
    <source>
        <dbReference type="PROSITE" id="PS51462"/>
    </source>
</evidence>
<gene>
    <name evidence="8" type="ORF">HMPREF9629_02253</name>
</gene>
<feature type="domain" description="Nudix hydrolase" evidence="7">
    <location>
        <begin position="27"/>
        <end position="157"/>
    </location>
</feature>
<keyword evidence="6" id="KW-0464">Manganese</keyword>
<dbReference type="InterPro" id="IPR015797">
    <property type="entry name" value="NUDIX_hydrolase-like_dom_sf"/>
</dbReference>
<accession>G9X1L8</accession>
<dbReference type="CDD" id="cd03426">
    <property type="entry name" value="NUDIX_CoAse_Nudt7"/>
    <property type="match status" value="1"/>
</dbReference>
<reference evidence="8 9" key="1">
    <citation type="submission" date="2011-08" db="EMBL/GenBank/DDBJ databases">
        <title>The Genome Sequence of Eubacteriaceae bacterium ACC19a.</title>
        <authorList>
            <consortium name="The Broad Institute Genome Sequencing Platform"/>
            <person name="Earl A."/>
            <person name="Ward D."/>
            <person name="Feldgarden M."/>
            <person name="Gevers D."/>
            <person name="Sizova M."/>
            <person name="Hazen A."/>
            <person name="Epstein S."/>
            <person name="Young S.K."/>
            <person name="Zeng Q."/>
            <person name="Gargeya S."/>
            <person name="Fitzgerald M."/>
            <person name="Haas B."/>
            <person name="Abouelleil A."/>
            <person name="Alvarado L."/>
            <person name="Arachchi H.M."/>
            <person name="Berlin A."/>
            <person name="Brown A."/>
            <person name="Chapman S.B."/>
            <person name="Chen Z."/>
            <person name="Dunbar C."/>
            <person name="Freedman E."/>
            <person name="Gearin G."/>
            <person name="Gellesch M."/>
            <person name="Goldberg J."/>
            <person name="Griggs A."/>
            <person name="Gujja S."/>
            <person name="Heiman D."/>
            <person name="Howarth C."/>
            <person name="Larson L."/>
            <person name="Lui A."/>
            <person name="MacDonald P.J.P."/>
            <person name="Montmayeur A."/>
            <person name="Murphy C."/>
            <person name="Neiman D."/>
            <person name="Pearson M."/>
            <person name="Priest M."/>
            <person name="Roberts A."/>
            <person name="Saif S."/>
            <person name="Shea T."/>
            <person name="Shenoy N."/>
            <person name="Sisk P."/>
            <person name="Stolte C."/>
            <person name="Sykes S."/>
            <person name="Wortman J."/>
            <person name="Nusbaum C."/>
            <person name="Birren B."/>
        </authorList>
    </citation>
    <scope>NUCLEOTIDE SEQUENCE [LARGE SCALE GENOMIC DNA]</scope>
    <source>
        <strain evidence="8 9">ACC19a</strain>
    </source>
</reference>
<keyword evidence="3" id="KW-0479">Metal-binding</keyword>
<dbReference type="RefSeq" id="WP_009526468.1">
    <property type="nucleotide sequence ID" value="NZ_JH414582.1"/>
</dbReference>
<dbReference type="InterPro" id="IPR045121">
    <property type="entry name" value="CoAse"/>
</dbReference>
<dbReference type="GO" id="GO:0010945">
    <property type="term" value="F:coenzyme A diphosphatase activity"/>
    <property type="evidence" value="ECO:0007669"/>
    <property type="project" value="InterPro"/>
</dbReference>
<dbReference type="InterPro" id="IPR020084">
    <property type="entry name" value="NUDIX_hydrolase_CS"/>
</dbReference>
<evidence type="ECO:0000256" key="4">
    <source>
        <dbReference type="ARBA" id="ARBA00022801"/>
    </source>
</evidence>
<name>G9X1L8_9FIRM</name>
<dbReference type="BioCyc" id="EBAC796937-HMP:GMGH-2287-MONOMER"/>
<comment type="caution">
    <text evidence="8">The sequence shown here is derived from an EMBL/GenBank/DDBJ whole genome shotgun (WGS) entry which is preliminary data.</text>
</comment>
<dbReference type="SUPFAM" id="SSF55811">
    <property type="entry name" value="Nudix"/>
    <property type="match status" value="1"/>
</dbReference>
<dbReference type="HOGENOM" id="CLU_040940_5_2_9"/>
<evidence type="ECO:0000313" key="8">
    <source>
        <dbReference type="EMBL" id="EHL13688.1"/>
    </source>
</evidence>
<evidence type="ECO:0000256" key="1">
    <source>
        <dbReference type="ARBA" id="ARBA00001936"/>
    </source>
</evidence>
<organism evidence="8 9">
    <name type="scientific">Peptoanaerobacter stomatis</name>
    <dbReference type="NCBI Taxonomy" id="796937"/>
    <lineage>
        <taxon>Bacteria</taxon>
        <taxon>Bacillati</taxon>
        <taxon>Bacillota</taxon>
        <taxon>Clostridia</taxon>
        <taxon>Peptostreptococcales</taxon>
        <taxon>Filifactoraceae</taxon>
        <taxon>Peptoanaerobacter</taxon>
    </lineage>
</organism>
<evidence type="ECO:0000256" key="2">
    <source>
        <dbReference type="ARBA" id="ARBA00001946"/>
    </source>
</evidence>
<comment type="cofactor">
    <cofactor evidence="1">
        <name>Mn(2+)</name>
        <dbReference type="ChEBI" id="CHEBI:29035"/>
    </cofactor>
</comment>
<dbReference type="Gene3D" id="3.90.79.10">
    <property type="entry name" value="Nucleoside Triphosphate Pyrophosphohydrolase"/>
    <property type="match status" value="1"/>
</dbReference>
<evidence type="ECO:0000256" key="5">
    <source>
        <dbReference type="ARBA" id="ARBA00022842"/>
    </source>
</evidence>
<comment type="cofactor">
    <cofactor evidence="2">
        <name>Mg(2+)</name>
        <dbReference type="ChEBI" id="CHEBI:18420"/>
    </cofactor>
</comment>
<evidence type="ECO:0000256" key="3">
    <source>
        <dbReference type="ARBA" id="ARBA00022723"/>
    </source>
</evidence>
<dbReference type="Pfam" id="PF00293">
    <property type="entry name" value="NUDIX"/>
    <property type="match status" value="1"/>
</dbReference>
<keyword evidence="4" id="KW-0378">Hydrolase</keyword>
<proteinExistence type="predicted"/>
<dbReference type="InterPro" id="IPR000086">
    <property type="entry name" value="NUDIX_hydrolase_dom"/>
</dbReference>
<sequence>MFNDYEDTIKNIKSIFENHKPESIKKINKVAVFIALIDIDGVAHIVFQKRSKIVNQSGDVSFIGGHIENKEKPLDAVIRETVEECNLDTKNISVFGESNYLLNFNGLLMYVFVGQITGINFYDIKPNEEVEKLIAIPLEDVLSCKYTVYRSDIEIKRDENFPYELIENGRSYNFLKSYELTYFYQFNDCIIWGLTAKILNSFVDILKNYNQ</sequence>